<feature type="domain" description="PAS" evidence="6">
    <location>
        <begin position="171"/>
        <end position="218"/>
    </location>
</feature>
<comment type="caution">
    <text evidence="8">The sequence shown here is derived from an EMBL/GenBank/DDBJ whole genome shotgun (WGS) entry which is preliminary data.</text>
</comment>
<dbReference type="PANTHER" id="PTHR43304">
    <property type="entry name" value="PHYTOCHROME-LIKE PROTEIN CPH1"/>
    <property type="match status" value="1"/>
</dbReference>
<dbReference type="InterPro" id="IPR052162">
    <property type="entry name" value="Sensor_kinase/Photoreceptor"/>
</dbReference>
<protein>
    <recommendedName>
        <fullName evidence="2">histidine kinase</fullName>
        <ecNumber evidence="2">2.7.13.3</ecNumber>
    </recommendedName>
</protein>
<evidence type="ECO:0000256" key="2">
    <source>
        <dbReference type="ARBA" id="ARBA00012438"/>
    </source>
</evidence>
<dbReference type="InterPro" id="IPR013656">
    <property type="entry name" value="PAS_4"/>
</dbReference>
<dbReference type="InterPro" id="IPR013655">
    <property type="entry name" value="PAS_fold_3"/>
</dbReference>
<evidence type="ECO:0000313" key="8">
    <source>
        <dbReference type="EMBL" id="NEM96639.1"/>
    </source>
</evidence>
<dbReference type="PANTHER" id="PTHR43304:SF1">
    <property type="entry name" value="PAC DOMAIN-CONTAINING PROTEIN"/>
    <property type="match status" value="1"/>
</dbReference>
<dbReference type="NCBIfam" id="TIGR00229">
    <property type="entry name" value="sensory_box"/>
    <property type="match status" value="2"/>
</dbReference>
<dbReference type="InterPro" id="IPR035965">
    <property type="entry name" value="PAS-like_dom_sf"/>
</dbReference>
<dbReference type="Gene3D" id="3.30.450.20">
    <property type="entry name" value="PAS domain"/>
    <property type="match status" value="4"/>
</dbReference>
<dbReference type="Pfam" id="PF08447">
    <property type="entry name" value="PAS_3"/>
    <property type="match status" value="2"/>
</dbReference>
<evidence type="ECO:0000259" key="7">
    <source>
        <dbReference type="PROSITE" id="PS50113"/>
    </source>
</evidence>
<dbReference type="CDD" id="cd00130">
    <property type="entry name" value="PAS"/>
    <property type="match status" value="2"/>
</dbReference>
<sequence>MPALSTVTLPHFALIFCKLPGLYAVLSPEFIVLDATEAYLNARHISRESLLHSYLPHTFVDASASSQIPQAQVMEKSLQHVLNYKEEHHLLAFRFNVALAESKGDGTKECAWSITNTPVLSSEGELLYILHEARELTEKPVNTLLSENLDPFPHKGVNAVSWEYDVVHNKMYWGASLKEVLGYTPEEMGLGGESWDDRVHPDDFNTVQDSIEEAKNSGSRIWAGEYRFRKADGSYIPVLDQGYIIRNQDGHAIRTIGSIIDLSACAKPEEVLKDDGARFRPLLEALPHMAWFADPSGKILYFNSNWYSFTGMEPTRTDGWTSVIHPEDAAFVLTEWHNSLATGIPYEIEYRLQDHHDKSYRWFQERAMPMYGPDGELQYWMGTYTDIDEQKQAIDRIHEKDLQLENILNHSPAHLCLLRGPEHICQYVTPGVPLLYGSRQYLNRTARSIWPELESTRFFQIIEEVYTTGRTIRVNEHKLTIDRHRNGKLTEVYLNLEYRPLVNNGQTEGVLASAIEVTELVQTKQKAEKLALALQEGKSCL</sequence>
<dbReference type="SMART" id="SM00091">
    <property type="entry name" value="PAS"/>
    <property type="match status" value="3"/>
</dbReference>
<dbReference type="SMART" id="SM00086">
    <property type="entry name" value="PAC"/>
    <property type="match status" value="3"/>
</dbReference>
<evidence type="ECO:0000256" key="5">
    <source>
        <dbReference type="ARBA" id="ARBA00022777"/>
    </source>
</evidence>
<accession>A0A6B3LIY7</accession>
<dbReference type="EC" id="2.7.13.3" evidence="2"/>
<evidence type="ECO:0000256" key="4">
    <source>
        <dbReference type="ARBA" id="ARBA00022679"/>
    </source>
</evidence>
<feature type="domain" description="PAS" evidence="6">
    <location>
        <begin position="275"/>
        <end position="343"/>
    </location>
</feature>
<dbReference type="PROSITE" id="PS50113">
    <property type="entry name" value="PAC"/>
    <property type="match status" value="2"/>
</dbReference>
<organism evidence="8 9">
    <name type="scientific">Pontibacter burrus</name>
    <dbReference type="NCBI Taxonomy" id="2704466"/>
    <lineage>
        <taxon>Bacteria</taxon>
        <taxon>Pseudomonadati</taxon>
        <taxon>Bacteroidota</taxon>
        <taxon>Cytophagia</taxon>
        <taxon>Cytophagales</taxon>
        <taxon>Hymenobacteraceae</taxon>
        <taxon>Pontibacter</taxon>
    </lineage>
</organism>
<dbReference type="EMBL" id="JAAGWD010000001">
    <property type="protein sequence ID" value="NEM96639.1"/>
    <property type="molecule type" value="Genomic_DNA"/>
</dbReference>
<dbReference type="InterPro" id="IPR001610">
    <property type="entry name" value="PAC"/>
</dbReference>
<dbReference type="PROSITE" id="PS50112">
    <property type="entry name" value="PAS"/>
    <property type="match status" value="2"/>
</dbReference>
<keyword evidence="3" id="KW-0597">Phosphoprotein</keyword>
<proteinExistence type="predicted"/>
<feature type="domain" description="PAC" evidence="7">
    <location>
        <begin position="346"/>
        <end position="399"/>
    </location>
</feature>
<keyword evidence="9" id="KW-1185">Reference proteome</keyword>
<dbReference type="GO" id="GO:0004673">
    <property type="term" value="F:protein histidine kinase activity"/>
    <property type="evidence" value="ECO:0007669"/>
    <property type="project" value="UniProtKB-EC"/>
</dbReference>
<keyword evidence="5" id="KW-0418">Kinase</keyword>
<keyword evidence="4" id="KW-0808">Transferase</keyword>
<name>A0A6B3LIY7_9BACT</name>
<gene>
    <name evidence="8" type="ORF">GXP69_02935</name>
</gene>
<evidence type="ECO:0000256" key="3">
    <source>
        <dbReference type="ARBA" id="ARBA00022553"/>
    </source>
</evidence>
<evidence type="ECO:0000259" key="6">
    <source>
        <dbReference type="PROSITE" id="PS50112"/>
    </source>
</evidence>
<evidence type="ECO:0000256" key="1">
    <source>
        <dbReference type="ARBA" id="ARBA00000085"/>
    </source>
</evidence>
<dbReference type="RefSeq" id="WP_163912166.1">
    <property type="nucleotide sequence ID" value="NZ_JAAGWD010000001.1"/>
</dbReference>
<dbReference type="InterPro" id="IPR000014">
    <property type="entry name" value="PAS"/>
</dbReference>
<feature type="domain" description="PAC" evidence="7">
    <location>
        <begin position="222"/>
        <end position="274"/>
    </location>
</feature>
<dbReference type="InterPro" id="IPR000700">
    <property type="entry name" value="PAS-assoc_C"/>
</dbReference>
<reference evidence="8 9" key="1">
    <citation type="submission" date="2020-02" db="EMBL/GenBank/DDBJ databases">
        <authorList>
            <person name="Kim M.K."/>
        </authorList>
    </citation>
    <scope>NUCLEOTIDE SEQUENCE [LARGE SCALE GENOMIC DNA]</scope>
    <source>
        <strain evidence="8 9">BT327</strain>
    </source>
</reference>
<dbReference type="SUPFAM" id="SSF55785">
    <property type="entry name" value="PYP-like sensor domain (PAS domain)"/>
    <property type="match status" value="3"/>
</dbReference>
<dbReference type="FunFam" id="3.30.450.20:FF:000099">
    <property type="entry name" value="Sensory box sensor histidine kinase"/>
    <property type="match status" value="1"/>
</dbReference>
<evidence type="ECO:0000313" key="9">
    <source>
        <dbReference type="Proteomes" id="UP000474777"/>
    </source>
</evidence>
<dbReference type="AlphaFoldDB" id="A0A6B3LIY7"/>
<comment type="catalytic activity">
    <reaction evidence="1">
        <text>ATP + protein L-histidine = ADP + protein N-phospho-L-histidine.</text>
        <dbReference type="EC" id="2.7.13.3"/>
    </reaction>
</comment>
<dbReference type="Proteomes" id="UP000474777">
    <property type="component" value="Unassembled WGS sequence"/>
</dbReference>
<dbReference type="Pfam" id="PF08448">
    <property type="entry name" value="PAS_4"/>
    <property type="match status" value="1"/>
</dbReference>